<dbReference type="PANTHER" id="PTHR46112">
    <property type="entry name" value="AMINOPEPTIDASE"/>
    <property type="match status" value="1"/>
</dbReference>
<dbReference type="RefSeq" id="WP_204819560.1">
    <property type="nucleotide sequence ID" value="NZ_JANHOF010000003.1"/>
</dbReference>
<dbReference type="InterPro" id="IPR036005">
    <property type="entry name" value="Creatinase/aminopeptidase-like"/>
</dbReference>
<evidence type="ECO:0000313" key="8">
    <source>
        <dbReference type="EMBL" id="MFC0392479.1"/>
    </source>
</evidence>
<keyword evidence="5" id="KW-0464">Manganese</keyword>
<gene>
    <name evidence="8" type="ORF">ACFFJ8_13990</name>
</gene>
<comment type="cofactor">
    <cofactor evidence="1">
        <name>Mn(2+)</name>
        <dbReference type="ChEBI" id="CHEBI:29035"/>
    </cofactor>
</comment>
<dbReference type="PRINTS" id="PR00599">
    <property type="entry name" value="MAPEPTIDASE"/>
</dbReference>
<accession>A0ABV6J9A6</accession>
<evidence type="ECO:0000256" key="1">
    <source>
        <dbReference type="ARBA" id="ARBA00001936"/>
    </source>
</evidence>
<feature type="domain" description="Creatinase N-terminal" evidence="7">
    <location>
        <begin position="4"/>
        <end position="136"/>
    </location>
</feature>
<dbReference type="Gene3D" id="3.40.350.10">
    <property type="entry name" value="Creatinase/prolidase N-terminal domain"/>
    <property type="match status" value="1"/>
</dbReference>
<dbReference type="InterPro" id="IPR001714">
    <property type="entry name" value="Pept_M24_MAP"/>
</dbReference>
<keyword evidence="4" id="KW-0378">Hydrolase</keyword>
<comment type="similarity">
    <text evidence="2">Belongs to the peptidase M24B family.</text>
</comment>
<protein>
    <submittedName>
        <fullName evidence="8">M24 family metallopeptidase</fullName>
    </submittedName>
</protein>
<dbReference type="CDD" id="cd01092">
    <property type="entry name" value="APP-like"/>
    <property type="match status" value="1"/>
</dbReference>
<keyword evidence="9" id="KW-1185">Reference proteome</keyword>
<dbReference type="EMBL" id="JBHLVF010000017">
    <property type="protein sequence ID" value="MFC0392479.1"/>
    <property type="molecule type" value="Genomic_DNA"/>
</dbReference>
<name>A0ABV6J9A6_9BACL</name>
<evidence type="ECO:0000313" key="9">
    <source>
        <dbReference type="Proteomes" id="UP001589818"/>
    </source>
</evidence>
<dbReference type="PANTHER" id="PTHR46112:SF10">
    <property type="entry name" value="DIPEPTIDASE YKVY-RELATED"/>
    <property type="match status" value="1"/>
</dbReference>
<dbReference type="Pfam" id="PF00557">
    <property type="entry name" value="Peptidase_M24"/>
    <property type="match status" value="1"/>
</dbReference>
<dbReference type="InterPro" id="IPR001131">
    <property type="entry name" value="Peptidase_M24B_aminopep-P_CS"/>
</dbReference>
<evidence type="ECO:0000259" key="7">
    <source>
        <dbReference type="Pfam" id="PF01321"/>
    </source>
</evidence>
<feature type="domain" description="Peptidase M24" evidence="6">
    <location>
        <begin position="144"/>
        <end position="346"/>
    </location>
</feature>
<sequence length="363" mass="39658">MQTRMQALHEYMNERSMDALLVTLPAHVFYLTGFRSNPHERFLGLVLVKGESPFLLVPAIDLEAAQAAAKQIPHIYTHADTDNPYEVLSKLLPSKLSKFGLEKSHLTVSRFEALSAAADAQAYVDIDEVLRSMRVIKSPSEIVMMRRAVRMIEDVLHAGIAHVKPGVSELDLVAELDYRMKKLGADCPSFDTMVLAGEKSALPHGIPGDRKVQSGELLLFDLGVYVDGYASDITRTFAVGDVNDKLKEIYETVLSANLKAIEAIRPGATLASIDRAARDTIAAKGYGDYFMHRLGHGLGLDVHEYPSVHGQNEERLAAGMAFTVEPGVYVAGLGGVRIEDDVIVTEDGVEVLTAFPKELTVIG</sequence>
<reference evidence="8 9" key="1">
    <citation type="submission" date="2024-09" db="EMBL/GenBank/DDBJ databases">
        <authorList>
            <person name="Sun Q."/>
            <person name="Mori K."/>
        </authorList>
    </citation>
    <scope>NUCLEOTIDE SEQUENCE [LARGE SCALE GENOMIC DNA]</scope>
    <source>
        <strain evidence="8 9">CCM 4839</strain>
    </source>
</reference>
<evidence type="ECO:0000256" key="3">
    <source>
        <dbReference type="ARBA" id="ARBA00022723"/>
    </source>
</evidence>
<dbReference type="InterPro" id="IPR029149">
    <property type="entry name" value="Creatin/AminoP/Spt16_N"/>
</dbReference>
<dbReference type="Proteomes" id="UP001589818">
    <property type="component" value="Unassembled WGS sequence"/>
</dbReference>
<dbReference type="InterPro" id="IPR000994">
    <property type="entry name" value="Pept_M24"/>
</dbReference>
<dbReference type="SUPFAM" id="SSF53092">
    <property type="entry name" value="Creatinase/prolidase N-terminal domain"/>
    <property type="match status" value="1"/>
</dbReference>
<organism evidence="8 9">
    <name type="scientific">Paenibacillus mendelii</name>
    <dbReference type="NCBI Taxonomy" id="206163"/>
    <lineage>
        <taxon>Bacteria</taxon>
        <taxon>Bacillati</taxon>
        <taxon>Bacillota</taxon>
        <taxon>Bacilli</taxon>
        <taxon>Bacillales</taxon>
        <taxon>Paenibacillaceae</taxon>
        <taxon>Paenibacillus</taxon>
    </lineage>
</organism>
<keyword evidence="3" id="KW-0479">Metal-binding</keyword>
<dbReference type="Gene3D" id="3.90.230.10">
    <property type="entry name" value="Creatinase/methionine aminopeptidase superfamily"/>
    <property type="match status" value="1"/>
</dbReference>
<dbReference type="SUPFAM" id="SSF55920">
    <property type="entry name" value="Creatinase/aminopeptidase"/>
    <property type="match status" value="1"/>
</dbReference>
<dbReference type="InterPro" id="IPR000587">
    <property type="entry name" value="Creatinase_N"/>
</dbReference>
<dbReference type="Pfam" id="PF01321">
    <property type="entry name" value="Creatinase_N"/>
    <property type="match status" value="1"/>
</dbReference>
<evidence type="ECO:0000256" key="5">
    <source>
        <dbReference type="ARBA" id="ARBA00023211"/>
    </source>
</evidence>
<dbReference type="PROSITE" id="PS00491">
    <property type="entry name" value="PROLINE_PEPTIDASE"/>
    <property type="match status" value="1"/>
</dbReference>
<dbReference type="InterPro" id="IPR050659">
    <property type="entry name" value="Peptidase_M24B"/>
</dbReference>
<evidence type="ECO:0000259" key="6">
    <source>
        <dbReference type="Pfam" id="PF00557"/>
    </source>
</evidence>
<evidence type="ECO:0000256" key="2">
    <source>
        <dbReference type="ARBA" id="ARBA00008766"/>
    </source>
</evidence>
<comment type="caution">
    <text evidence="8">The sequence shown here is derived from an EMBL/GenBank/DDBJ whole genome shotgun (WGS) entry which is preliminary data.</text>
</comment>
<evidence type="ECO:0000256" key="4">
    <source>
        <dbReference type="ARBA" id="ARBA00022801"/>
    </source>
</evidence>
<proteinExistence type="inferred from homology"/>